<dbReference type="AlphaFoldDB" id="A0A1A2EDI7"/>
<proteinExistence type="predicted"/>
<gene>
    <name evidence="2" type="ORF">A5771_14215</name>
</gene>
<feature type="region of interest" description="Disordered" evidence="1">
    <location>
        <begin position="41"/>
        <end position="78"/>
    </location>
</feature>
<dbReference type="Proteomes" id="UP000093985">
    <property type="component" value="Unassembled WGS sequence"/>
</dbReference>
<evidence type="ECO:0000313" key="2">
    <source>
        <dbReference type="EMBL" id="OBG03085.1"/>
    </source>
</evidence>
<dbReference type="EMBL" id="LZIN01000075">
    <property type="protein sequence ID" value="OBG03085.1"/>
    <property type="molecule type" value="Genomic_DNA"/>
</dbReference>
<evidence type="ECO:0000313" key="3">
    <source>
        <dbReference type="Proteomes" id="UP000093985"/>
    </source>
</evidence>
<comment type="caution">
    <text evidence="2">The sequence shown here is derived from an EMBL/GenBank/DDBJ whole genome shotgun (WGS) entry which is preliminary data.</text>
</comment>
<feature type="compositionally biased region" description="Basic residues" evidence="1">
    <location>
        <begin position="67"/>
        <end position="78"/>
    </location>
</feature>
<protein>
    <submittedName>
        <fullName evidence="2">Uncharacterized protein</fullName>
    </submittedName>
</protein>
<reference evidence="3" key="1">
    <citation type="submission" date="2016-06" db="EMBL/GenBank/DDBJ databases">
        <authorList>
            <person name="Sutton G."/>
            <person name="Brinkac L."/>
            <person name="Sanka R."/>
            <person name="Adams M."/>
            <person name="Lau E."/>
            <person name="Mehaffy C."/>
            <person name="Tameris M."/>
            <person name="Hatherill M."/>
            <person name="Hanekom W."/>
            <person name="Mahomed H."/>
            <person name="Mcshane H."/>
        </authorList>
    </citation>
    <scope>NUCLEOTIDE SEQUENCE [LARGE SCALE GENOMIC DNA]</scope>
    <source>
        <strain evidence="3">852014-51077_SCH5608930-a</strain>
    </source>
</reference>
<name>A0A1A2EDI7_MYCSD</name>
<accession>A0A1A2EDI7</accession>
<organism evidence="2 3">
    <name type="scientific">Mycolicibacter sinensis (strain JDM601)</name>
    <name type="common">Mycobacterium sinense</name>
    <dbReference type="NCBI Taxonomy" id="875328"/>
    <lineage>
        <taxon>Bacteria</taxon>
        <taxon>Bacillati</taxon>
        <taxon>Actinomycetota</taxon>
        <taxon>Actinomycetes</taxon>
        <taxon>Mycobacteriales</taxon>
        <taxon>Mycobacteriaceae</taxon>
        <taxon>Mycolicibacter</taxon>
    </lineage>
</organism>
<evidence type="ECO:0000256" key="1">
    <source>
        <dbReference type="SAM" id="MobiDB-lite"/>
    </source>
</evidence>
<sequence>MFEDHDLVSRAGLVVVLVLTLAGSSGPPGLLAAKVVKGSYRQAEDQHPDRCTGNRRSPVAGRASQLRPHHRPGRCRRP</sequence>
<feature type="compositionally biased region" description="Basic and acidic residues" evidence="1">
    <location>
        <begin position="42"/>
        <end position="52"/>
    </location>
</feature>